<evidence type="ECO:0000313" key="2">
    <source>
        <dbReference type="Proteomes" id="UP001216674"/>
    </source>
</evidence>
<dbReference type="EMBL" id="JARJLM010000574">
    <property type="protein sequence ID" value="MDF3838251.1"/>
    <property type="molecule type" value="Genomic_DNA"/>
</dbReference>
<keyword evidence="2" id="KW-1185">Reference proteome</keyword>
<dbReference type="Proteomes" id="UP001216674">
    <property type="component" value="Unassembled WGS sequence"/>
</dbReference>
<comment type="caution">
    <text evidence="1">The sequence shown here is derived from an EMBL/GenBank/DDBJ whole genome shotgun (WGS) entry which is preliminary data.</text>
</comment>
<protein>
    <submittedName>
        <fullName evidence="1">Uncharacterized protein</fullName>
    </submittedName>
</protein>
<reference evidence="1 2" key="1">
    <citation type="submission" date="2023-03" db="EMBL/GenBank/DDBJ databases">
        <title>Draft assemblies of triclosan tolerant bacteria isolated from returned activated sludge.</title>
        <authorList>
            <person name="Van Hamelsveld S."/>
        </authorList>
    </citation>
    <scope>NUCLEOTIDE SEQUENCE [LARGE SCALE GENOMIC DNA]</scope>
    <source>
        <strain evidence="1 2">GW210010_S58</strain>
    </source>
</reference>
<evidence type="ECO:0000313" key="1">
    <source>
        <dbReference type="EMBL" id="MDF3838251.1"/>
    </source>
</evidence>
<accession>A0ABT6B047</accession>
<proteinExistence type="predicted"/>
<sequence length="181" mass="19551">MVPATSHRSALEKPLVHLAGCDALDVPPEDIDPLADIAVTQDELIAYALAVRPLYDNLGRLIGQLAGLFLLAQVSGRFDRDFEAVTTPIERARECSDAIRSIAAPKGASRRHWALCRAMSLVGEVTDQFASTTYGQEHVREQVSAWTDQLKRANALVRLASDASLGLNPVDFSQACCCCSG</sequence>
<organism evidence="1 2">
    <name type="scientific">Cupriavidus basilensis</name>
    <dbReference type="NCBI Taxonomy" id="68895"/>
    <lineage>
        <taxon>Bacteria</taxon>
        <taxon>Pseudomonadati</taxon>
        <taxon>Pseudomonadota</taxon>
        <taxon>Betaproteobacteria</taxon>
        <taxon>Burkholderiales</taxon>
        <taxon>Burkholderiaceae</taxon>
        <taxon>Cupriavidus</taxon>
    </lineage>
</organism>
<dbReference type="RefSeq" id="WP_276268240.1">
    <property type="nucleotide sequence ID" value="NZ_JARJLM010000574.1"/>
</dbReference>
<name>A0ABT6B047_9BURK</name>
<gene>
    <name evidence="1" type="ORF">P3W85_35765</name>
</gene>